<proteinExistence type="predicted"/>
<organism evidence="1 2">
    <name type="scientific">Pandoravirus japonicus</name>
    <dbReference type="NCBI Taxonomy" id="2823154"/>
    <lineage>
        <taxon>Viruses</taxon>
        <taxon>Pandoravirus</taxon>
    </lineage>
</organism>
<dbReference type="Proteomes" id="UP001253637">
    <property type="component" value="Segment"/>
</dbReference>
<reference evidence="1" key="1">
    <citation type="submission" date="2021-04" db="EMBL/GenBank/DDBJ databases">
        <title>Draft Genome Sequence of Pandoravirus japonicus, Isolated from the Sabaishi River of Niigata, Japan.</title>
        <authorList>
            <person name="Hosokawa N."/>
            <person name="Takahashi H."/>
            <person name="Aoki K."/>
            <person name="Takemura M."/>
        </authorList>
    </citation>
    <scope>NUCLEOTIDE SEQUENCE</scope>
</reference>
<accession>A0A811BTR2</accession>
<name>A0A811BTR2_9VIRU</name>
<evidence type="ECO:0000313" key="1">
    <source>
        <dbReference type="EMBL" id="BCU03861.1"/>
    </source>
</evidence>
<sequence length="76" mass="8741">MPMPSSLFALIMKRLGRAREQQPFFFPLCRLYIDSLFVFLASFLLFRVSLGRPSGIDWRACGLLVAADLPSYRWLA</sequence>
<dbReference type="EMBL" id="LC625835">
    <property type="protein sequence ID" value="BCU03861.1"/>
    <property type="molecule type" value="Genomic_DNA"/>
</dbReference>
<evidence type="ECO:0000313" key="2">
    <source>
        <dbReference type="Proteomes" id="UP001253637"/>
    </source>
</evidence>
<protein>
    <submittedName>
        <fullName evidence="1">Uncharacterized protein</fullName>
    </submittedName>
</protein>